<dbReference type="Pfam" id="PF05025">
    <property type="entry name" value="RbsD_FucU"/>
    <property type="match status" value="1"/>
</dbReference>
<name>A0A4R2T3M5_9FIRM</name>
<evidence type="ECO:0000313" key="8">
    <source>
        <dbReference type="Proteomes" id="UP000295504"/>
    </source>
</evidence>
<sequence>MKKGVLLNSEISYTIAKLGHRDSIVIGDSGLPIPSSCLRIDLAVSKGIPSFVDVLDAIFTEQRIEEVVIARETREVNPSIYQSILDRIAKIEKADNYKIKITEVNNHDEFKQLSKDSKAVIRTGECTPFANILLISGVVF</sequence>
<evidence type="ECO:0000256" key="3">
    <source>
        <dbReference type="ARBA" id="ARBA00022490"/>
    </source>
</evidence>
<dbReference type="UniPathway" id="UPA00916">
    <property type="reaction ID" value="UER00888"/>
</dbReference>
<dbReference type="InterPro" id="IPR023750">
    <property type="entry name" value="RbsD-like_sf"/>
</dbReference>
<organism evidence="7 8">
    <name type="scientific">Serpentinicella alkaliphila</name>
    <dbReference type="NCBI Taxonomy" id="1734049"/>
    <lineage>
        <taxon>Bacteria</taxon>
        <taxon>Bacillati</taxon>
        <taxon>Bacillota</taxon>
        <taxon>Clostridia</taxon>
        <taxon>Peptostreptococcales</taxon>
        <taxon>Natronincolaceae</taxon>
        <taxon>Serpentinicella</taxon>
    </lineage>
</organism>
<dbReference type="AlphaFoldDB" id="A0A4R2T3M5"/>
<dbReference type="GO" id="GO:0019303">
    <property type="term" value="P:D-ribose catabolic process"/>
    <property type="evidence" value="ECO:0007669"/>
    <property type="project" value="UniProtKB-UniRule"/>
</dbReference>
<dbReference type="PANTHER" id="PTHR37831:SF1">
    <property type="entry name" value="D-RIBOSE PYRANASE"/>
    <property type="match status" value="1"/>
</dbReference>
<dbReference type="InterPro" id="IPR023064">
    <property type="entry name" value="D-ribose_pyranase"/>
</dbReference>
<dbReference type="EMBL" id="SLYC01000054">
    <property type="protein sequence ID" value="TCP96061.1"/>
    <property type="molecule type" value="Genomic_DNA"/>
</dbReference>
<dbReference type="EC" id="5.4.99.62" evidence="2 6"/>
<evidence type="ECO:0000256" key="6">
    <source>
        <dbReference type="HAMAP-Rule" id="MF_01661"/>
    </source>
</evidence>
<accession>A0A4R2T3M5</accession>
<comment type="subunit">
    <text evidence="6">Homodecamer.</text>
</comment>
<dbReference type="GO" id="GO:0062193">
    <property type="term" value="F:D-ribose pyranase activity"/>
    <property type="evidence" value="ECO:0007669"/>
    <property type="project" value="UniProtKB-EC"/>
</dbReference>
<reference evidence="7 8" key="1">
    <citation type="submission" date="2019-03" db="EMBL/GenBank/DDBJ databases">
        <title>Genomic Encyclopedia of Type Strains, Phase IV (KMG-IV): sequencing the most valuable type-strain genomes for metagenomic binning, comparative biology and taxonomic classification.</title>
        <authorList>
            <person name="Goeker M."/>
        </authorList>
    </citation>
    <scope>NUCLEOTIDE SEQUENCE [LARGE SCALE GENOMIC DNA]</scope>
    <source>
        <strain evidence="7 8">DSM 100013</strain>
    </source>
</reference>
<feature type="binding site" evidence="6">
    <location>
        <position position="28"/>
    </location>
    <ligand>
        <name>substrate</name>
    </ligand>
</feature>
<feature type="binding site" evidence="6">
    <location>
        <begin position="129"/>
        <end position="131"/>
    </location>
    <ligand>
        <name>substrate</name>
    </ligand>
</feature>
<comment type="similarity">
    <text evidence="6">Belongs to the RbsD / FucU family. RbsD subfamily.</text>
</comment>
<dbReference type="RefSeq" id="WP_132849618.1">
    <property type="nucleotide sequence ID" value="NZ_CP058648.1"/>
</dbReference>
<comment type="caution">
    <text evidence="7">The sequence shown here is derived from an EMBL/GenBank/DDBJ whole genome shotgun (WGS) entry which is preliminary data.</text>
</comment>
<comment type="subcellular location">
    <subcellularLocation>
        <location evidence="6">Cytoplasm</location>
    </subcellularLocation>
</comment>
<dbReference type="Proteomes" id="UP000295504">
    <property type="component" value="Unassembled WGS sequence"/>
</dbReference>
<dbReference type="OrthoDB" id="9805009at2"/>
<dbReference type="HAMAP" id="MF_01661">
    <property type="entry name" value="D_rib_pyranase"/>
    <property type="match status" value="1"/>
</dbReference>
<dbReference type="InterPro" id="IPR007721">
    <property type="entry name" value="RbsD_FucU"/>
</dbReference>
<evidence type="ECO:0000256" key="4">
    <source>
        <dbReference type="ARBA" id="ARBA00023235"/>
    </source>
</evidence>
<dbReference type="GO" id="GO:0048029">
    <property type="term" value="F:monosaccharide binding"/>
    <property type="evidence" value="ECO:0007669"/>
    <property type="project" value="InterPro"/>
</dbReference>
<dbReference type="SUPFAM" id="SSF102546">
    <property type="entry name" value="RbsD-like"/>
    <property type="match status" value="1"/>
</dbReference>
<feature type="active site" description="Proton donor" evidence="6">
    <location>
        <position position="20"/>
    </location>
</feature>
<dbReference type="PANTHER" id="PTHR37831">
    <property type="entry name" value="D-RIBOSE PYRANASE"/>
    <property type="match status" value="1"/>
</dbReference>
<dbReference type="GO" id="GO:0005829">
    <property type="term" value="C:cytosol"/>
    <property type="evidence" value="ECO:0007669"/>
    <property type="project" value="TreeGrafter"/>
</dbReference>
<dbReference type="Gene3D" id="3.40.1650.10">
    <property type="entry name" value="RbsD-like domain"/>
    <property type="match status" value="1"/>
</dbReference>
<dbReference type="NCBIfam" id="NF008761">
    <property type="entry name" value="PRK11797.1"/>
    <property type="match status" value="1"/>
</dbReference>
<proteinExistence type="inferred from homology"/>
<keyword evidence="5 6" id="KW-0119">Carbohydrate metabolism</keyword>
<gene>
    <name evidence="6" type="primary">rbsD</name>
    <name evidence="7" type="ORF">EDD79_10549</name>
</gene>
<evidence type="ECO:0000256" key="5">
    <source>
        <dbReference type="ARBA" id="ARBA00023277"/>
    </source>
</evidence>
<keyword evidence="4 6" id="KW-0413">Isomerase</keyword>
<keyword evidence="8" id="KW-1185">Reference proteome</keyword>
<comment type="function">
    <text evidence="6">Catalyzes the interconversion of beta-pyran and beta-furan forms of D-ribose.</text>
</comment>
<comment type="pathway">
    <text evidence="6">Carbohydrate metabolism; D-ribose degradation; D-ribose 5-phosphate from beta-D-ribopyranose: step 1/2.</text>
</comment>
<evidence type="ECO:0000313" key="7">
    <source>
        <dbReference type="EMBL" id="TCP96061.1"/>
    </source>
</evidence>
<feature type="binding site" evidence="6">
    <location>
        <position position="107"/>
    </location>
    <ligand>
        <name>substrate</name>
    </ligand>
</feature>
<evidence type="ECO:0000256" key="2">
    <source>
        <dbReference type="ARBA" id="ARBA00012862"/>
    </source>
</evidence>
<protein>
    <recommendedName>
        <fullName evidence="2 6">D-ribose pyranase</fullName>
        <ecNumber evidence="2 6">5.4.99.62</ecNumber>
    </recommendedName>
</protein>
<evidence type="ECO:0000256" key="1">
    <source>
        <dbReference type="ARBA" id="ARBA00000223"/>
    </source>
</evidence>
<comment type="catalytic activity">
    <reaction evidence="1 6">
        <text>beta-D-ribopyranose = beta-D-ribofuranose</text>
        <dbReference type="Rhea" id="RHEA:25432"/>
        <dbReference type="ChEBI" id="CHEBI:27476"/>
        <dbReference type="ChEBI" id="CHEBI:47002"/>
        <dbReference type="EC" id="5.4.99.62"/>
    </reaction>
</comment>
<keyword evidence="3 6" id="KW-0963">Cytoplasm</keyword>
<dbReference type="GO" id="GO:0016872">
    <property type="term" value="F:intramolecular lyase activity"/>
    <property type="evidence" value="ECO:0007669"/>
    <property type="project" value="UniProtKB-UniRule"/>
</dbReference>